<dbReference type="RefSeq" id="WP_088564514.1">
    <property type="nucleotide sequence ID" value="NZ_CP020946.1"/>
</dbReference>
<evidence type="ECO:0000313" key="2">
    <source>
        <dbReference type="Proteomes" id="UP000197003"/>
    </source>
</evidence>
<accession>A0A1Z3N628</accession>
<organism evidence="1 2">
    <name type="scientific">Bdellovibrio bacteriovorus</name>
    <dbReference type="NCBI Taxonomy" id="959"/>
    <lineage>
        <taxon>Bacteria</taxon>
        <taxon>Pseudomonadati</taxon>
        <taxon>Bdellovibrionota</taxon>
        <taxon>Bdellovibrionia</taxon>
        <taxon>Bdellovibrionales</taxon>
        <taxon>Pseudobdellovibrionaceae</taxon>
        <taxon>Bdellovibrio</taxon>
    </lineage>
</organism>
<dbReference type="OrthoDB" id="5292955at2"/>
<evidence type="ECO:0000313" key="1">
    <source>
        <dbReference type="EMBL" id="ASD62923.1"/>
    </source>
</evidence>
<reference evidence="1 2" key="1">
    <citation type="submission" date="2017-04" db="EMBL/GenBank/DDBJ databases">
        <title>Whole genome sequence of Bdellovibrio bacteriovorus strain SSB218315.</title>
        <authorList>
            <person name="Oyedara O."/>
            <person name="Rodriguez-Perez M.A."/>
        </authorList>
    </citation>
    <scope>NUCLEOTIDE SEQUENCE [LARGE SCALE GENOMIC DNA]</scope>
    <source>
        <strain evidence="1 2">SSB218315</strain>
    </source>
</reference>
<dbReference type="AlphaFoldDB" id="A0A1Z3N628"/>
<sequence>MAETVGGTLKSIRKKMGYLSARSFYMALEGRADLVFNYSYYMKIEGGQIAPSDKVINQLAVLLPQADGDELVAAYCRELFPKQMDRIISPNAALRPASRATGKNSIKGFQQELTERQVSKVGRTRDHYFLFLLLTLARAPLTRAQIEAYGFVDLGTALQDLQDVKLLMEEGGAFSATFPEFVFPKASTESIKKIYSLLDVYDQERAAFFKLEKVKRGSFFKRISPRQSDILLAHLELLFQTIRSADEVDVTYNTEVISFNVNLHKGPVKG</sequence>
<gene>
    <name evidence="1" type="ORF">B9G79_04740</name>
</gene>
<name>A0A1Z3N628_BDEBC</name>
<dbReference type="Proteomes" id="UP000197003">
    <property type="component" value="Chromosome"/>
</dbReference>
<protein>
    <submittedName>
        <fullName evidence="1">Uncharacterized protein</fullName>
    </submittedName>
</protein>
<dbReference type="EMBL" id="CP020946">
    <property type="protein sequence ID" value="ASD62923.1"/>
    <property type="molecule type" value="Genomic_DNA"/>
</dbReference>
<proteinExistence type="predicted"/>